<dbReference type="AlphaFoldDB" id="A0A1I7X2E9"/>
<feature type="region of interest" description="Disordered" evidence="1">
    <location>
        <begin position="1"/>
        <end position="45"/>
    </location>
</feature>
<proteinExistence type="predicted"/>
<evidence type="ECO:0000313" key="2">
    <source>
        <dbReference type="Proteomes" id="UP000095283"/>
    </source>
</evidence>
<dbReference type="WBParaSite" id="Hba_11602">
    <property type="protein sequence ID" value="Hba_11602"/>
    <property type="gene ID" value="Hba_11602"/>
</dbReference>
<sequence>MVRIKAEEPGDSALSEHSQSPSAEDSKPPSSSYLPTVSPSSGYTGSFRPQAQYAYGYSSNETVSDKSRIVLPSILIIVTSDSDASCDV</sequence>
<feature type="compositionally biased region" description="Low complexity" evidence="1">
    <location>
        <begin position="28"/>
        <end position="41"/>
    </location>
</feature>
<protein>
    <submittedName>
        <fullName evidence="3">CTNNB1_binding domain-containing protein</fullName>
    </submittedName>
</protein>
<keyword evidence="2" id="KW-1185">Reference proteome</keyword>
<dbReference type="Proteomes" id="UP000095283">
    <property type="component" value="Unplaced"/>
</dbReference>
<accession>A0A1I7X2E9</accession>
<reference evidence="3" key="1">
    <citation type="submission" date="2016-11" db="UniProtKB">
        <authorList>
            <consortium name="WormBaseParasite"/>
        </authorList>
    </citation>
    <scope>IDENTIFICATION</scope>
</reference>
<evidence type="ECO:0000313" key="3">
    <source>
        <dbReference type="WBParaSite" id="Hba_11602"/>
    </source>
</evidence>
<organism evidence="2 3">
    <name type="scientific">Heterorhabditis bacteriophora</name>
    <name type="common">Entomopathogenic nematode worm</name>
    <dbReference type="NCBI Taxonomy" id="37862"/>
    <lineage>
        <taxon>Eukaryota</taxon>
        <taxon>Metazoa</taxon>
        <taxon>Ecdysozoa</taxon>
        <taxon>Nematoda</taxon>
        <taxon>Chromadorea</taxon>
        <taxon>Rhabditida</taxon>
        <taxon>Rhabditina</taxon>
        <taxon>Rhabditomorpha</taxon>
        <taxon>Strongyloidea</taxon>
        <taxon>Heterorhabditidae</taxon>
        <taxon>Heterorhabditis</taxon>
    </lineage>
</organism>
<evidence type="ECO:0000256" key="1">
    <source>
        <dbReference type="SAM" id="MobiDB-lite"/>
    </source>
</evidence>
<name>A0A1I7X2E9_HETBA</name>